<dbReference type="PANTHER" id="PTHR43191:SF2">
    <property type="entry name" value="RRNA METHYLTRANSFERASE 3, MITOCHONDRIAL"/>
    <property type="match status" value="1"/>
</dbReference>
<evidence type="ECO:0000256" key="3">
    <source>
        <dbReference type="ARBA" id="ARBA00022679"/>
    </source>
</evidence>
<organism evidence="7 8">
    <name type="scientific">Novipirellula galeiformis</name>
    <dbReference type="NCBI Taxonomy" id="2528004"/>
    <lineage>
        <taxon>Bacteria</taxon>
        <taxon>Pseudomonadati</taxon>
        <taxon>Planctomycetota</taxon>
        <taxon>Planctomycetia</taxon>
        <taxon>Pirellulales</taxon>
        <taxon>Pirellulaceae</taxon>
        <taxon>Novipirellula</taxon>
    </lineage>
</organism>
<dbReference type="Proteomes" id="UP000316304">
    <property type="component" value="Unassembled WGS sequence"/>
</dbReference>
<feature type="domain" description="tRNA/rRNA methyltransferase SpoU type" evidence="5">
    <location>
        <begin position="144"/>
        <end position="286"/>
    </location>
</feature>
<dbReference type="EC" id="2.1.1.185" evidence="7"/>
<dbReference type="OrthoDB" id="9794400at2"/>
<dbReference type="InterPro" id="IPR029028">
    <property type="entry name" value="Alpha/beta_knot_MTases"/>
</dbReference>
<keyword evidence="8" id="KW-1185">Reference proteome</keyword>
<dbReference type="Pfam" id="PF00588">
    <property type="entry name" value="SpoU_methylase"/>
    <property type="match status" value="1"/>
</dbReference>
<feature type="domain" description="MRM3-like substrate binding" evidence="6">
    <location>
        <begin position="14"/>
        <end position="119"/>
    </location>
</feature>
<evidence type="ECO:0000256" key="4">
    <source>
        <dbReference type="SAM" id="MobiDB-lite"/>
    </source>
</evidence>
<dbReference type="InterPro" id="IPR001537">
    <property type="entry name" value="SpoU_MeTrfase"/>
</dbReference>
<sequence>MSESEPLVLRSPANPTVRRLVRLRDNRTRRREKRLLVDGWRETLQAIDAGLDLVGLFLPESGIPQPRHDSPPQKRTGANPGQAHETDPRISIVIEAAKSSQTLRVVSDAVMAKIAYGESFRGVVSEFVQPDHSLDQLKLPPNALVLVLDSLEKPGNIGAVFRCADASGVDAVILCGGGSDIYNPNAIRSSLGTIFQIPSAVGCEKDVARFLIEQNIRLVAARVESSQELWETDFSGSIAVIVGSEANGLGPRWQHAEGVDIAGVRIPMFGKVDSLNVSVSAAVVLFEAKRQRCKASIDQRRH</sequence>
<reference evidence="7 8" key="1">
    <citation type="submission" date="2019-02" db="EMBL/GenBank/DDBJ databases">
        <title>Deep-cultivation of Planctomycetes and their phenomic and genomic characterization uncovers novel biology.</title>
        <authorList>
            <person name="Wiegand S."/>
            <person name="Jogler M."/>
            <person name="Boedeker C."/>
            <person name="Pinto D."/>
            <person name="Vollmers J."/>
            <person name="Rivas-Marin E."/>
            <person name="Kohn T."/>
            <person name="Peeters S.H."/>
            <person name="Heuer A."/>
            <person name="Rast P."/>
            <person name="Oberbeckmann S."/>
            <person name="Bunk B."/>
            <person name="Jeske O."/>
            <person name="Meyerdierks A."/>
            <person name="Storesund J.E."/>
            <person name="Kallscheuer N."/>
            <person name="Luecker S."/>
            <person name="Lage O.M."/>
            <person name="Pohl T."/>
            <person name="Merkel B.J."/>
            <person name="Hornburger P."/>
            <person name="Mueller R.-W."/>
            <person name="Bruemmer F."/>
            <person name="Labrenz M."/>
            <person name="Spormann A.M."/>
            <person name="Op Den Camp H."/>
            <person name="Overmann J."/>
            <person name="Amann R."/>
            <person name="Jetten M.S.M."/>
            <person name="Mascher T."/>
            <person name="Medema M.H."/>
            <person name="Devos D.P."/>
            <person name="Kaster A.-K."/>
            <person name="Ovreas L."/>
            <person name="Rohde M."/>
            <person name="Galperin M.Y."/>
            <person name="Jogler C."/>
        </authorList>
    </citation>
    <scope>NUCLEOTIDE SEQUENCE [LARGE SCALE GENOMIC DNA]</scope>
    <source>
        <strain evidence="7 8">Pla52o</strain>
    </source>
</reference>
<accession>A0A5C6CU77</accession>
<comment type="similarity">
    <text evidence="1">Belongs to the class IV-like SAM-binding methyltransferase superfamily. RNA methyltransferase TrmH family.</text>
</comment>
<dbReference type="Gene3D" id="3.40.1280.10">
    <property type="match status" value="1"/>
</dbReference>
<feature type="region of interest" description="Disordered" evidence="4">
    <location>
        <begin position="62"/>
        <end position="87"/>
    </location>
</feature>
<name>A0A5C6CU77_9BACT</name>
<dbReference type="EMBL" id="SJPT01000001">
    <property type="protein sequence ID" value="TWU27057.1"/>
    <property type="molecule type" value="Genomic_DNA"/>
</dbReference>
<dbReference type="SUPFAM" id="SSF75217">
    <property type="entry name" value="alpha/beta knot"/>
    <property type="match status" value="1"/>
</dbReference>
<dbReference type="PANTHER" id="PTHR43191">
    <property type="entry name" value="RRNA METHYLTRANSFERASE 3"/>
    <property type="match status" value="1"/>
</dbReference>
<evidence type="ECO:0000313" key="8">
    <source>
        <dbReference type="Proteomes" id="UP000316304"/>
    </source>
</evidence>
<dbReference type="InterPro" id="IPR051259">
    <property type="entry name" value="rRNA_Methyltransferase"/>
</dbReference>
<dbReference type="GO" id="GO:0003723">
    <property type="term" value="F:RNA binding"/>
    <property type="evidence" value="ECO:0007669"/>
    <property type="project" value="InterPro"/>
</dbReference>
<keyword evidence="3 7" id="KW-0808">Transferase</keyword>
<dbReference type="Gene3D" id="3.30.1330.30">
    <property type="match status" value="1"/>
</dbReference>
<dbReference type="RefSeq" id="WP_146593304.1">
    <property type="nucleotide sequence ID" value="NZ_SJPT01000001.1"/>
</dbReference>
<evidence type="ECO:0000259" key="5">
    <source>
        <dbReference type="Pfam" id="PF00588"/>
    </source>
</evidence>
<dbReference type="GO" id="GO:0006396">
    <property type="term" value="P:RNA processing"/>
    <property type="evidence" value="ECO:0007669"/>
    <property type="project" value="InterPro"/>
</dbReference>
<evidence type="ECO:0000256" key="2">
    <source>
        <dbReference type="ARBA" id="ARBA00022603"/>
    </source>
</evidence>
<evidence type="ECO:0000256" key="1">
    <source>
        <dbReference type="ARBA" id="ARBA00007228"/>
    </source>
</evidence>
<dbReference type="InterPro" id="IPR029064">
    <property type="entry name" value="Ribosomal_eL30-like_sf"/>
</dbReference>
<protein>
    <submittedName>
        <fullName evidence="7">23S rRNA (Guanosine-2'-O-)-methyltransferase RlmB</fullName>
        <ecNumber evidence="7">2.1.1.185</ecNumber>
    </submittedName>
</protein>
<dbReference type="GO" id="GO:0008173">
    <property type="term" value="F:RNA methyltransferase activity"/>
    <property type="evidence" value="ECO:0007669"/>
    <property type="project" value="InterPro"/>
</dbReference>
<evidence type="ECO:0000259" key="6">
    <source>
        <dbReference type="Pfam" id="PF22435"/>
    </source>
</evidence>
<dbReference type="InterPro" id="IPR053888">
    <property type="entry name" value="MRM3-like_sub_bind"/>
</dbReference>
<comment type="caution">
    <text evidence="7">The sequence shown here is derived from an EMBL/GenBank/DDBJ whole genome shotgun (WGS) entry which is preliminary data.</text>
</comment>
<dbReference type="AlphaFoldDB" id="A0A5C6CU77"/>
<keyword evidence="2 7" id="KW-0489">Methyltransferase</keyword>
<proteinExistence type="inferred from homology"/>
<dbReference type="InterPro" id="IPR029026">
    <property type="entry name" value="tRNA_m1G_MTases_N"/>
</dbReference>
<dbReference type="SUPFAM" id="SSF55315">
    <property type="entry name" value="L30e-like"/>
    <property type="match status" value="1"/>
</dbReference>
<evidence type="ECO:0000313" key="7">
    <source>
        <dbReference type="EMBL" id="TWU27057.1"/>
    </source>
</evidence>
<dbReference type="Pfam" id="PF22435">
    <property type="entry name" value="MRM3-like_sub_bind"/>
    <property type="match status" value="1"/>
</dbReference>
<gene>
    <name evidence="7" type="primary">rlmB</name>
    <name evidence="7" type="ORF">Pla52o_09160</name>
</gene>
<dbReference type="GO" id="GO:0032259">
    <property type="term" value="P:methylation"/>
    <property type="evidence" value="ECO:0007669"/>
    <property type="project" value="UniProtKB-KW"/>
</dbReference>